<dbReference type="Gene3D" id="2.60.120.330">
    <property type="entry name" value="B-lactam Antibiotic, Isopenicillin N Synthase, Chain"/>
    <property type="match status" value="1"/>
</dbReference>
<evidence type="ECO:0000256" key="5">
    <source>
        <dbReference type="RuleBase" id="RU003682"/>
    </source>
</evidence>
<dbReference type="Proteomes" id="UP001153076">
    <property type="component" value="Unassembled WGS sequence"/>
</dbReference>
<evidence type="ECO:0000313" key="7">
    <source>
        <dbReference type="EMBL" id="KAJ8431818.1"/>
    </source>
</evidence>
<keyword evidence="4 5" id="KW-0408">Iron</keyword>
<dbReference type="InterPro" id="IPR026992">
    <property type="entry name" value="DIOX_N"/>
</dbReference>
<dbReference type="InterPro" id="IPR027443">
    <property type="entry name" value="IPNS-like_sf"/>
</dbReference>
<dbReference type="PANTHER" id="PTHR10209:SF429">
    <property type="entry name" value="1-AMINOCYCLOPROPANE-1-CARBOXYLATE OXIDASE HOMOLOG 1-LIKE"/>
    <property type="match status" value="1"/>
</dbReference>
<dbReference type="InterPro" id="IPR044861">
    <property type="entry name" value="IPNS-like_FE2OG_OXY"/>
</dbReference>
<feature type="domain" description="Fe2OG dioxygenase" evidence="6">
    <location>
        <begin position="215"/>
        <end position="315"/>
    </location>
</feature>
<organism evidence="7 8">
    <name type="scientific">Carnegiea gigantea</name>
    <dbReference type="NCBI Taxonomy" id="171969"/>
    <lineage>
        <taxon>Eukaryota</taxon>
        <taxon>Viridiplantae</taxon>
        <taxon>Streptophyta</taxon>
        <taxon>Embryophyta</taxon>
        <taxon>Tracheophyta</taxon>
        <taxon>Spermatophyta</taxon>
        <taxon>Magnoliopsida</taxon>
        <taxon>eudicotyledons</taxon>
        <taxon>Gunneridae</taxon>
        <taxon>Pentapetalae</taxon>
        <taxon>Caryophyllales</taxon>
        <taxon>Cactineae</taxon>
        <taxon>Cactaceae</taxon>
        <taxon>Cactoideae</taxon>
        <taxon>Echinocereeae</taxon>
        <taxon>Carnegiea</taxon>
    </lineage>
</organism>
<keyword evidence="8" id="KW-1185">Reference proteome</keyword>
<evidence type="ECO:0000256" key="4">
    <source>
        <dbReference type="ARBA" id="ARBA00023004"/>
    </source>
</evidence>
<evidence type="ECO:0000256" key="3">
    <source>
        <dbReference type="ARBA" id="ARBA00023002"/>
    </source>
</evidence>
<dbReference type="SUPFAM" id="SSF51197">
    <property type="entry name" value="Clavaminate synthase-like"/>
    <property type="match status" value="1"/>
</dbReference>
<name>A0A9Q1Q7J4_9CARY</name>
<gene>
    <name evidence="7" type="ORF">Cgig2_027563</name>
</gene>
<dbReference type="InterPro" id="IPR005123">
    <property type="entry name" value="Oxoglu/Fe-dep_dioxygenase_dom"/>
</dbReference>
<dbReference type="EMBL" id="JAKOGI010000660">
    <property type="protein sequence ID" value="KAJ8431818.1"/>
    <property type="molecule type" value="Genomic_DNA"/>
</dbReference>
<sequence length="367" mass="41932">MIYGSQFNTYDRNIDLKAFDESKTGVKGLVDAGTEKLPSIFVRPQEDLSKEFETCKEDLAIPVIDLAHVRQRDSQGEEIIRRIIWASEKWGFFQLVNHGIPLEVLDKVIEGVRMFHEQDGEVKKEYYSRDPKKHVWFTSNRDLYHSKAANWRDTLYVNSGSISEPDPAHELLPPICREVILAYMNHVIKHGGLLLEQLSVGLGLEPDHLVEMCRTKAWNLSGHYYPACPEPDLTLGTSKHSDPSFLTILLQDQIGGLQVLHQNQWVNVKPVPGALIVNIGDILQIVSNDKLQSVYHRVIPKKVGPRISIATFLTGPVSSPKMYGPIKELVSEENPPIYKEFTLQEFFEQFFTRPLDQPVIQYFRQTI</sequence>
<dbReference type="FunFam" id="2.60.120.330:FF:000005">
    <property type="entry name" value="1-aminocyclopropane-1-carboxylate oxidase homolog 1"/>
    <property type="match status" value="1"/>
</dbReference>
<dbReference type="GO" id="GO:0046872">
    <property type="term" value="F:metal ion binding"/>
    <property type="evidence" value="ECO:0007669"/>
    <property type="project" value="UniProtKB-KW"/>
</dbReference>
<evidence type="ECO:0000256" key="1">
    <source>
        <dbReference type="ARBA" id="ARBA00008056"/>
    </source>
</evidence>
<comment type="caution">
    <text evidence="7">The sequence shown here is derived from an EMBL/GenBank/DDBJ whole genome shotgun (WGS) entry which is preliminary data.</text>
</comment>
<keyword evidence="2 5" id="KW-0479">Metal-binding</keyword>
<comment type="similarity">
    <text evidence="1 5">Belongs to the iron/ascorbate-dependent oxidoreductase family.</text>
</comment>
<dbReference type="OrthoDB" id="288590at2759"/>
<protein>
    <recommendedName>
        <fullName evidence="6">Fe2OG dioxygenase domain-containing protein</fullName>
    </recommendedName>
</protein>
<dbReference type="GO" id="GO:0051213">
    <property type="term" value="F:dioxygenase activity"/>
    <property type="evidence" value="ECO:0007669"/>
    <property type="project" value="UniProtKB-ARBA"/>
</dbReference>
<evidence type="ECO:0000313" key="8">
    <source>
        <dbReference type="Proteomes" id="UP001153076"/>
    </source>
</evidence>
<dbReference type="Pfam" id="PF14226">
    <property type="entry name" value="DIOX_N"/>
    <property type="match status" value="1"/>
</dbReference>
<dbReference type="PANTHER" id="PTHR10209">
    <property type="entry name" value="OXIDOREDUCTASE, 2OG-FE II OXYGENASE FAMILY PROTEIN"/>
    <property type="match status" value="1"/>
</dbReference>
<keyword evidence="3 5" id="KW-0560">Oxidoreductase</keyword>
<evidence type="ECO:0000259" key="6">
    <source>
        <dbReference type="PROSITE" id="PS51471"/>
    </source>
</evidence>
<reference evidence="7" key="1">
    <citation type="submission" date="2022-04" db="EMBL/GenBank/DDBJ databases">
        <title>Carnegiea gigantea Genome sequencing and assembly v2.</title>
        <authorList>
            <person name="Copetti D."/>
            <person name="Sanderson M.J."/>
            <person name="Burquez A."/>
            <person name="Wojciechowski M.F."/>
        </authorList>
    </citation>
    <scope>NUCLEOTIDE SEQUENCE</scope>
    <source>
        <strain evidence="7">SGP5-SGP5p</strain>
        <tissue evidence="7">Aerial part</tissue>
    </source>
</reference>
<accession>A0A9Q1Q7J4</accession>
<dbReference type="AlphaFoldDB" id="A0A9Q1Q7J4"/>
<evidence type="ECO:0000256" key="2">
    <source>
        <dbReference type="ARBA" id="ARBA00022723"/>
    </source>
</evidence>
<proteinExistence type="inferred from homology"/>
<dbReference type="PROSITE" id="PS51471">
    <property type="entry name" value="FE2OG_OXY"/>
    <property type="match status" value="1"/>
</dbReference>
<dbReference type="Pfam" id="PF03171">
    <property type="entry name" value="2OG-FeII_Oxy"/>
    <property type="match status" value="1"/>
</dbReference>